<name>A0A1E3RK69_9MYCO</name>
<accession>A0A1E3RK69</accession>
<organism evidence="1 2">
    <name type="scientific">Mycolicibacterium holsaticum</name>
    <dbReference type="NCBI Taxonomy" id="152142"/>
    <lineage>
        <taxon>Bacteria</taxon>
        <taxon>Bacillati</taxon>
        <taxon>Actinomycetota</taxon>
        <taxon>Actinomycetes</taxon>
        <taxon>Mycobacteriales</taxon>
        <taxon>Mycobacteriaceae</taxon>
        <taxon>Mycolicibacterium</taxon>
    </lineage>
</organism>
<dbReference type="OrthoDB" id="4736861at2"/>
<evidence type="ECO:0000313" key="2">
    <source>
        <dbReference type="Proteomes" id="UP000094243"/>
    </source>
</evidence>
<protein>
    <submittedName>
        <fullName evidence="1">Amino acid aminotransferase</fullName>
    </submittedName>
</protein>
<keyword evidence="2" id="KW-1185">Reference proteome</keyword>
<keyword evidence="1" id="KW-0032">Aminotransferase</keyword>
<gene>
    <name evidence="1" type="ORF">BHQ17_17540</name>
</gene>
<comment type="caution">
    <text evidence="1">The sequence shown here is derived from an EMBL/GenBank/DDBJ whole genome shotgun (WGS) entry which is preliminary data.</text>
</comment>
<proteinExistence type="predicted"/>
<dbReference type="Proteomes" id="UP000094243">
    <property type="component" value="Unassembled WGS sequence"/>
</dbReference>
<reference evidence="2" key="1">
    <citation type="submission" date="2016-09" db="EMBL/GenBank/DDBJ databases">
        <authorList>
            <person name="Greninger A.L."/>
            <person name="Jerome K.R."/>
            <person name="Mcnair B."/>
            <person name="Wallis C."/>
            <person name="Fang F."/>
        </authorList>
    </citation>
    <scope>NUCLEOTIDE SEQUENCE [LARGE SCALE GENOMIC DNA]</scope>
    <source>
        <strain evidence="2">M7</strain>
    </source>
</reference>
<keyword evidence="1" id="KW-0808">Transferase</keyword>
<evidence type="ECO:0000313" key="1">
    <source>
        <dbReference type="EMBL" id="ODQ90266.1"/>
    </source>
</evidence>
<sequence length="114" mass="11621">MTIRVDTPPTDPEAVALDLLVRAAEAATDGTAFRAALQDLAGALHVEGALSGLAWVDARLVAAVVSFDACTADDPVGSLRRRAAAVRTGRGPRCTNLAGIAQALDVAATVPDVM</sequence>
<dbReference type="EMBL" id="MIGZ01000107">
    <property type="protein sequence ID" value="ODQ90266.1"/>
    <property type="molecule type" value="Genomic_DNA"/>
</dbReference>
<dbReference type="RefSeq" id="WP_069406420.1">
    <property type="nucleotide sequence ID" value="NZ_MIGZ01000107.1"/>
</dbReference>
<dbReference type="GO" id="GO:0008483">
    <property type="term" value="F:transaminase activity"/>
    <property type="evidence" value="ECO:0007669"/>
    <property type="project" value="UniProtKB-KW"/>
</dbReference>
<dbReference type="AlphaFoldDB" id="A0A1E3RK69"/>